<proteinExistence type="predicted"/>
<organism evidence="1">
    <name type="scientific">Jonesiaceae bacterium BS-20</name>
    <dbReference type="NCBI Taxonomy" id="3120821"/>
    <lineage>
        <taxon>Bacteria</taxon>
        <taxon>Bacillati</taxon>
        <taxon>Actinomycetota</taxon>
        <taxon>Actinomycetes</taxon>
        <taxon>Micrococcales</taxon>
        <taxon>Jonesiaceae</taxon>
    </lineage>
</organism>
<reference evidence="1" key="1">
    <citation type="submission" date="2024-02" db="EMBL/GenBank/DDBJ databases">
        <title>Tomenella chthoni gen. nov. sp. nov., a member of the family Jonesiaceae isolated from bat guano.</title>
        <authorList>
            <person name="Miller S.L."/>
            <person name="King J."/>
            <person name="Sankaranarayanan K."/>
            <person name="Lawson P.A."/>
        </authorList>
    </citation>
    <scope>NUCLEOTIDE SEQUENCE</scope>
    <source>
        <strain evidence="1">BS-20</strain>
    </source>
</reference>
<evidence type="ECO:0000313" key="1">
    <source>
        <dbReference type="EMBL" id="XBH22910.1"/>
    </source>
</evidence>
<gene>
    <name evidence="1" type="ORF">V5R04_06765</name>
</gene>
<protein>
    <submittedName>
        <fullName evidence="1">Uncharacterized protein</fullName>
    </submittedName>
</protein>
<dbReference type="EMBL" id="CP146203">
    <property type="protein sequence ID" value="XBH22910.1"/>
    <property type="molecule type" value="Genomic_DNA"/>
</dbReference>
<sequence length="168" mass="18114">METNGNPDEYTPDTETVRDHYVIARASGNPGGLPMGRNGESIARAEFARWQAQQQEPNANTELEIVNGYLVSRGVHAPEYPGGPERGMLPYSDAEPLLNLSKISGWPQGELAAIDTICELHVPDSAGCCTGCGTNEHGNATVPHPCPTRQAIPHEEYRVGGAQYKIGF</sequence>
<dbReference type="AlphaFoldDB" id="A0AAU7E0K8"/>
<name>A0AAU7E0K8_9MICO</name>
<accession>A0AAU7E0K8</accession>